<proteinExistence type="predicted"/>
<dbReference type="Gene3D" id="3.80.10.10">
    <property type="entry name" value="Ribonuclease Inhibitor"/>
    <property type="match status" value="1"/>
</dbReference>
<dbReference type="PANTHER" id="PTHR31900:SF34">
    <property type="entry name" value="EMB|CAB62440.1-RELATED"/>
    <property type="match status" value="1"/>
</dbReference>
<dbReference type="InterPro" id="IPR055411">
    <property type="entry name" value="LRR_FXL15/At3g58940/PEG3-like"/>
</dbReference>
<accession>A0A9N7MW88</accession>
<reference evidence="2" key="1">
    <citation type="submission" date="2019-12" db="EMBL/GenBank/DDBJ databases">
        <authorList>
            <person name="Scholes J."/>
        </authorList>
    </citation>
    <scope>NUCLEOTIDE SEQUENCE</scope>
</reference>
<evidence type="ECO:0000313" key="2">
    <source>
        <dbReference type="EMBL" id="CAA0820478.1"/>
    </source>
</evidence>
<dbReference type="PANTHER" id="PTHR31900">
    <property type="entry name" value="F-BOX/RNI SUPERFAMILY PROTEIN-RELATED"/>
    <property type="match status" value="1"/>
</dbReference>
<dbReference type="Pfam" id="PF24758">
    <property type="entry name" value="LRR_At5g56370"/>
    <property type="match status" value="1"/>
</dbReference>
<dbReference type="EMBL" id="CACSLK010020742">
    <property type="protein sequence ID" value="CAA0820478.1"/>
    <property type="molecule type" value="Genomic_DNA"/>
</dbReference>
<evidence type="ECO:0000313" key="3">
    <source>
        <dbReference type="Proteomes" id="UP001153555"/>
    </source>
</evidence>
<name>A0A9N7MW88_STRHE</name>
<dbReference type="AlphaFoldDB" id="A0A9N7MW88"/>
<organism evidence="2 3">
    <name type="scientific">Striga hermonthica</name>
    <name type="common">Purple witchweed</name>
    <name type="synonym">Buchnera hermonthica</name>
    <dbReference type="NCBI Taxonomy" id="68872"/>
    <lineage>
        <taxon>Eukaryota</taxon>
        <taxon>Viridiplantae</taxon>
        <taxon>Streptophyta</taxon>
        <taxon>Embryophyta</taxon>
        <taxon>Tracheophyta</taxon>
        <taxon>Spermatophyta</taxon>
        <taxon>Magnoliopsida</taxon>
        <taxon>eudicotyledons</taxon>
        <taxon>Gunneridae</taxon>
        <taxon>Pentapetalae</taxon>
        <taxon>asterids</taxon>
        <taxon>lamiids</taxon>
        <taxon>Lamiales</taxon>
        <taxon>Orobanchaceae</taxon>
        <taxon>Buchnereae</taxon>
        <taxon>Striga</taxon>
    </lineage>
</organism>
<dbReference type="OrthoDB" id="927870at2759"/>
<dbReference type="SUPFAM" id="SSF52047">
    <property type="entry name" value="RNI-like"/>
    <property type="match status" value="1"/>
</dbReference>
<dbReference type="Proteomes" id="UP001153555">
    <property type="component" value="Unassembled WGS sequence"/>
</dbReference>
<feature type="domain" description="F-box/LRR-repeat protein 15/At3g58940/PEG3-like LRR" evidence="1">
    <location>
        <begin position="35"/>
        <end position="149"/>
    </location>
</feature>
<evidence type="ECO:0000259" key="1">
    <source>
        <dbReference type="Pfam" id="PF24758"/>
    </source>
</evidence>
<protein>
    <submittedName>
        <fullName evidence="2">FBD-associated F-box protein</fullName>
    </submittedName>
</protein>
<gene>
    <name evidence="2" type="ORF">SHERM_18480</name>
</gene>
<keyword evidence="3" id="KW-1185">Reference proteome</keyword>
<sequence length="153" mass="17494">MIERETKGHRGQSLNVFRIHTNDSDRFGMTEFELETMLRGAIGRGVKDVDLYLHRKVNFPKALFECKTLDCLTLRDCTGILDKVDLSKLQKLSFNYVDYEDGYETDEALQKLLAGCPILQELIISGTIKGSMCCTFKTFTIYSATLKKLTMEF</sequence>
<dbReference type="InterPro" id="IPR032675">
    <property type="entry name" value="LRR_dom_sf"/>
</dbReference>
<dbReference type="InterPro" id="IPR050232">
    <property type="entry name" value="FBL13/AtMIF1-like"/>
</dbReference>
<comment type="caution">
    <text evidence="2">The sequence shown here is derived from an EMBL/GenBank/DDBJ whole genome shotgun (WGS) entry which is preliminary data.</text>
</comment>